<dbReference type="Proteomes" id="UP000284706">
    <property type="component" value="Unassembled WGS sequence"/>
</dbReference>
<name>A0A409YMI1_9AGAR</name>
<evidence type="ECO:0008006" key="4">
    <source>
        <dbReference type="Google" id="ProtNLM"/>
    </source>
</evidence>
<sequence length="1030" mass="115115">MKPTKSLGIGRERGQLPAVTSGLGVHFTTPTKGRRAPSRKTKKLASSALDFNARKRRLDAQLAAVVASAAQFKDLPDLQPSEPAEGAPTYDLEDWEACELGAITEEPDSIYPGAHTSPIQQHHPPHSPIRPVSAHDPPAEPKPKRLKPDQAALNQAEKWNNLLPSLVPDLQAYYGASKGLEIRSIPKELTESCPSSSCRDFKSTKVLAIYFGLDFISTVVTHCSCRTTPQVLVKGGLFPTAPSQIRMAFSIDFLDFYASIFQRSCDAVNAMAAALNAFNGQRGFNLLNKKDEKFREPFRKGLGYAAQWLDMLHVFIERSVEDALGEADGAIQAVRRMAAADHQESMKSSTLDDLDSDDLDYAHAPQISGPLDECSRILRQLCPACFGSAKFGRTFDEGGDFHICTDGNFHHRHLVSGGQGVPFHNPRHIIPKSFVDEVGRRIDEARKRKPKPRTSKVPDEAIDECQDSYNAADGDKKRGSGQRYDAQGWMSLICRHDIPLFFANIDTPGEQQKFSIALIVWFFYHIPRNATANVLYDIGCVLERSTQLYDILPASIQRRIQFCTTAMHAYGHQWACQLAYNPRFICGMGLSDGEGVERLWAMIRKLISLVRTSLAARRLWMTDRQLTFIAVELRDGLGDWIKNRLHRGVKTQGGKARVVLANCGFSVTELQAQWELQKEAQLSVRAHAPVRLRKEIDSLLSLQTELEGVRKAIQTTQSNLSSAPKKTTRILKGLLEAQDELIDDLEGLYGSLNIQDSFPDLQGVELEFVRVLLLARDQKTAIRKQAIGSFFEWDRLDQAVGGRNQALGTKLHQQTRKAISKRQPSLISAIKRYNRYCEQLEELYDPSYKIPLPTALPTKLDDLRQDPNLMEDVWIEPSEVETPLWLEDQDVRTGIRAKLKADRCKEEQRRLGWEADNLCRWFGREFAAVAVALRTPKNAHIFSQLASYRDHLLHLKTRWTNPLASTIRFDAHIEEADDIASQRGGTSRAAGEIRSPRGVCGNLTNWEGGEGSSQGGNGQVTRGSLLTDLP</sequence>
<evidence type="ECO:0000313" key="3">
    <source>
        <dbReference type="Proteomes" id="UP000284706"/>
    </source>
</evidence>
<organism evidence="2 3">
    <name type="scientific">Gymnopilus dilepis</name>
    <dbReference type="NCBI Taxonomy" id="231916"/>
    <lineage>
        <taxon>Eukaryota</taxon>
        <taxon>Fungi</taxon>
        <taxon>Dikarya</taxon>
        <taxon>Basidiomycota</taxon>
        <taxon>Agaricomycotina</taxon>
        <taxon>Agaricomycetes</taxon>
        <taxon>Agaricomycetidae</taxon>
        <taxon>Agaricales</taxon>
        <taxon>Agaricineae</taxon>
        <taxon>Hymenogastraceae</taxon>
        <taxon>Gymnopilus</taxon>
    </lineage>
</organism>
<dbReference type="PANTHER" id="PTHR33096">
    <property type="entry name" value="CXC2 DOMAIN-CONTAINING PROTEIN"/>
    <property type="match status" value="1"/>
</dbReference>
<dbReference type="InParanoid" id="A0A409YMI1"/>
<dbReference type="InterPro" id="IPR040521">
    <property type="entry name" value="KDZ"/>
</dbReference>
<dbReference type="Pfam" id="PF18758">
    <property type="entry name" value="KDZ"/>
    <property type="match status" value="1"/>
</dbReference>
<feature type="compositionally biased region" description="Basic and acidic residues" evidence="1">
    <location>
        <begin position="137"/>
        <end position="148"/>
    </location>
</feature>
<dbReference type="AlphaFoldDB" id="A0A409YMI1"/>
<feature type="region of interest" description="Disordered" evidence="1">
    <location>
        <begin position="1006"/>
        <end position="1030"/>
    </location>
</feature>
<dbReference type="EMBL" id="NHYE01000647">
    <property type="protein sequence ID" value="PPR04246.1"/>
    <property type="molecule type" value="Genomic_DNA"/>
</dbReference>
<dbReference type="OrthoDB" id="3253684at2759"/>
<evidence type="ECO:0000313" key="2">
    <source>
        <dbReference type="EMBL" id="PPR04246.1"/>
    </source>
</evidence>
<feature type="compositionally biased region" description="Gly residues" evidence="1">
    <location>
        <begin position="1008"/>
        <end position="1018"/>
    </location>
</feature>
<keyword evidence="3" id="KW-1185">Reference proteome</keyword>
<reference evidence="2 3" key="1">
    <citation type="journal article" date="2018" name="Evol. Lett.">
        <title>Horizontal gene cluster transfer increased hallucinogenic mushroom diversity.</title>
        <authorList>
            <person name="Reynolds H.T."/>
            <person name="Vijayakumar V."/>
            <person name="Gluck-Thaler E."/>
            <person name="Korotkin H.B."/>
            <person name="Matheny P.B."/>
            <person name="Slot J.C."/>
        </authorList>
    </citation>
    <scope>NUCLEOTIDE SEQUENCE [LARGE SCALE GENOMIC DNA]</scope>
    <source>
        <strain evidence="2 3">SRW20</strain>
    </source>
</reference>
<evidence type="ECO:0000256" key="1">
    <source>
        <dbReference type="SAM" id="MobiDB-lite"/>
    </source>
</evidence>
<proteinExistence type="predicted"/>
<dbReference type="STRING" id="231916.A0A409YMI1"/>
<protein>
    <recommendedName>
        <fullName evidence="4">CxC1-like cysteine cluster associated with KDZ transposases domain-containing protein</fullName>
    </recommendedName>
</protein>
<feature type="compositionally biased region" description="Basic residues" evidence="1">
    <location>
        <begin position="32"/>
        <end position="43"/>
    </location>
</feature>
<accession>A0A409YMI1</accession>
<feature type="region of interest" description="Disordered" evidence="1">
    <location>
        <begin position="107"/>
        <end position="149"/>
    </location>
</feature>
<comment type="caution">
    <text evidence="2">The sequence shown here is derived from an EMBL/GenBank/DDBJ whole genome shotgun (WGS) entry which is preliminary data.</text>
</comment>
<feature type="region of interest" description="Disordered" evidence="1">
    <location>
        <begin position="22"/>
        <end position="44"/>
    </location>
</feature>
<dbReference type="PANTHER" id="PTHR33096:SF1">
    <property type="entry name" value="CXC1-LIKE CYSTEINE CLUSTER ASSOCIATED WITH KDZ TRANSPOSASES DOMAIN-CONTAINING PROTEIN"/>
    <property type="match status" value="1"/>
</dbReference>
<gene>
    <name evidence="2" type="ORF">CVT26_004191</name>
</gene>